<sequence length="741" mass="76982">MEADAPARLTAARGRWIAGSLSVAAVLLLAAAVLVQSGTPLATVGWYLAFLLWGVVLPGFIVHRSARGPQQAWPHDIALGAATGFVLLVVPTTIAVATGVGNALWIWPVLTLALLIPSRTRGRVLARPAGDAWGAGASIGVGASTAAIILHIDRSFFAVTPLPPSDVALYQDLLWHLGLIGEAMRSIPLGTPQAVTAGPLRYHWFANAEIAGESLISGIDPSLLLLRLWPLALSALAVTLTAVIAHSLSKRSPAAPLAAALAASTMFFIPWVEAAGPHDAFRPLSPSQLFGMIPLLLGLHSAFAWSRPDRRPGDAVVLALSLTVAAGTKPTLLPLLLAGCVIAATASAILRRPVWPMLAAAAATAALLVGSLLFVSGGDAGTGISLFASLTLFAAFRETSSHGGSLDPAGLLSSSGRLAAGVTFAALWAVRPLLGTGALFQSNLRRRPEAWMISGACGAGVLAFLVLGHPGFSQLYFLYTAFPLGAIAGAWWLVTAIADRPWAARTAVVAGIVGAIIATGSYWWGTARHASGWSPESVLRSAALAGVVLLAASVSVAVVETVRHRRGGVGDGPAIVIALSLTIGAIIASLPYTALMRDAPPAAATSIAAAQAEAGRWIARNTPTDALLAVNDHCLGDETVECDARTFWASGLGQRRVLVEAWTYTPQSGHGAFFDPQLLTFNQSLFERPTEALLDEAAAQGVGWLVATEGATPVSPRLHELADLVYTNDSIAIFRLRQTAE</sequence>
<evidence type="ECO:0000256" key="1">
    <source>
        <dbReference type="SAM" id="Phobius"/>
    </source>
</evidence>
<feature type="transmembrane region" description="Helical" evidence="1">
    <location>
        <begin position="409"/>
        <end position="430"/>
    </location>
</feature>
<dbReference type="Proteomes" id="UP001429745">
    <property type="component" value="Unassembled WGS sequence"/>
</dbReference>
<feature type="transmembrane region" description="Helical" evidence="1">
    <location>
        <begin position="103"/>
        <end position="120"/>
    </location>
</feature>
<feature type="transmembrane region" description="Helical" evidence="1">
    <location>
        <begin position="255"/>
        <end position="272"/>
    </location>
</feature>
<gene>
    <name evidence="2" type="ORF">HF576_08610</name>
</gene>
<keyword evidence="1" id="KW-0472">Membrane</keyword>
<evidence type="ECO:0000313" key="2">
    <source>
        <dbReference type="EMBL" id="NLP83907.1"/>
    </source>
</evidence>
<accession>A0ABX1KA63</accession>
<organism evidence="2 3">
    <name type="scientific">Microbacterium salsuginis</name>
    <dbReference type="NCBI Taxonomy" id="2722803"/>
    <lineage>
        <taxon>Bacteria</taxon>
        <taxon>Bacillati</taxon>
        <taxon>Actinomycetota</taxon>
        <taxon>Actinomycetes</taxon>
        <taxon>Micrococcales</taxon>
        <taxon>Microbacteriaceae</taxon>
        <taxon>Microbacterium</taxon>
    </lineage>
</organism>
<feature type="transmembrane region" description="Helical" evidence="1">
    <location>
        <begin position="132"/>
        <end position="152"/>
    </location>
</feature>
<keyword evidence="3" id="KW-1185">Reference proteome</keyword>
<feature type="transmembrane region" description="Helical" evidence="1">
    <location>
        <begin position="450"/>
        <end position="469"/>
    </location>
</feature>
<feature type="transmembrane region" description="Helical" evidence="1">
    <location>
        <begin position="77"/>
        <end position="97"/>
    </location>
</feature>
<feature type="transmembrane region" description="Helical" evidence="1">
    <location>
        <begin position="506"/>
        <end position="525"/>
    </location>
</feature>
<feature type="transmembrane region" description="Helical" evidence="1">
    <location>
        <begin position="44"/>
        <end position="65"/>
    </location>
</feature>
<feature type="transmembrane region" description="Helical" evidence="1">
    <location>
        <begin position="284"/>
        <end position="305"/>
    </location>
</feature>
<feature type="transmembrane region" description="Helical" evidence="1">
    <location>
        <begin position="475"/>
        <end position="494"/>
    </location>
</feature>
<feature type="transmembrane region" description="Helical" evidence="1">
    <location>
        <begin position="16"/>
        <end position="38"/>
    </location>
</feature>
<feature type="transmembrane region" description="Helical" evidence="1">
    <location>
        <begin position="355"/>
        <end position="375"/>
    </location>
</feature>
<feature type="transmembrane region" description="Helical" evidence="1">
    <location>
        <begin position="317"/>
        <end position="349"/>
    </location>
</feature>
<feature type="transmembrane region" description="Helical" evidence="1">
    <location>
        <begin position="574"/>
        <end position="595"/>
    </location>
</feature>
<comment type="caution">
    <text evidence="2">The sequence shown here is derived from an EMBL/GenBank/DDBJ whole genome shotgun (WGS) entry which is preliminary data.</text>
</comment>
<dbReference type="RefSeq" id="WP_168912390.1">
    <property type="nucleotide sequence ID" value="NZ_JABACI010000002.1"/>
</dbReference>
<feature type="transmembrane region" description="Helical" evidence="1">
    <location>
        <begin position="228"/>
        <end position="248"/>
    </location>
</feature>
<keyword evidence="1" id="KW-1133">Transmembrane helix</keyword>
<protein>
    <recommendedName>
        <fullName evidence="4">Glycosyltransferase RgtA/B/C/D-like domain-containing protein</fullName>
    </recommendedName>
</protein>
<reference evidence="2 3" key="1">
    <citation type="submission" date="2020-04" db="EMBL/GenBank/DDBJ databases">
        <title>CFH 90308 Microbacterium sp.</title>
        <authorList>
            <person name="Nie G."/>
            <person name="Ming H."/>
            <person name="Xia T."/>
        </authorList>
    </citation>
    <scope>NUCLEOTIDE SEQUENCE [LARGE SCALE GENOMIC DNA]</scope>
    <source>
        <strain evidence="2 3">CFH 90308</strain>
    </source>
</reference>
<keyword evidence="1" id="KW-0812">Transmembrane</keyword>
<dbReference type="EMBL" id="JABACI010000002">
    <property type="protein sequence ID" value="NLP83907.1"/>
    <property type="molecule type" value="Genomic_DNA"/>
</dbReference>
<evidence type="ECO:0000313" key="3">
    <source>
        <dbReference type="Proteomes" id="UP001429745"/>
    </source>
</evidence>
<proteinExistence type="predicted"/>
<name>A0ABX1KA63_9MICO</name>
<feature type="transmembrane region" description="Helical" evidence="1">
    <location>
        <begin position="537"/>
        <end position="562"/>
    </location>
</feature>
<evidence type="ECO:0008006" key="4">
    <source>
        <dbReference type="Google" id="ProtNLM"/>
    </source>
</evidence>